<reference evidence="1" key="1">
    <citation type="submission" date="2023-06" db="EMBL/GenBank/DDBJ databases">
        <title>Genomic analysis of the entomopathogenic nematode Steinernema hermaphroditum.</title>
        <authorList>
            <person name="Schwarz E.M."/>
            <person name="Heppert J.K."/>
            <person name="Baniya A."/>
            <person name="Schwartz H.T."/>
            <person name="Tan C.-H."/>
            <person name="Antoshechkin I."/>
            <person name="Sternberg P.W."/>
            <person name="Goodrich-Blair H."/>
            <person name="Dillman A.R."/>
        </authorList>
    </citation>
    <scope>NUCLEOTIDE SEQUENCE</scope>
    <source>
        <strain evidence="1">PS9179</strain>
        <tissue evidence="1">Whole animal</tissue>
    </source>
</reference>
<evidence type="ECO:0000313" key="1">
    <source>
        <dbReference type="EMBL" id="KAK0423405.1"/>
    </source>
</evidence>
<accession>A0AA39IGX3</accession>
<keyword evidence="2" id="KW-1185">Reference proteome</keyword>
<protein>
    <submittedName>
        <fullName evidence="1">Uncharacterized protein</fullName>
    </submittedName>
</protein>
<evidence type="ECO:0000313" key="2">
    <source>
        <dbReference type="Proteomes" id="UP001175271"/>
    </source>
</evidence>
<dbReference type="EMBL" id="JAUCMV010000001">
    <property type="protein sequence ID" value="KAK0423405.1"/>
    <property type="molecule type" value="Genomic_DNA"/>
</dbReference>
<organism evidence="1 2">
    <name type="scientific">Steinernema hermaphroditum</name>
    <dbReference type="NCBI Taxonomy" id="289476"/>
    <lineage>
        <taxon>Eukaryota</taxon>
        <taxon>Metazoa</taxon>
        <taxon>Ecdysozoa</taxon>
        <taxon>Nematoda</taxon>
        <taxon>Chromadorea</taxon>
        <taxon>Rhabditida</taxon>
        <taxon>Tylenchina</taxon>
        <taxon>Panagrolaimomorpha</taxon>
        <taxon>Strongyloidoidea</taxon>
        <taxon>Steinernematidae</taxon>
        <taxon>Steinernema</taxon>
    </lineage>
</organism>
<comment type="caution">
    <text evidence="1">The sequence shown here is derived from an EMBL/GenBank/DDBJ whole genome shotgun (WGS) entry which is preliminary data.</text>
</comment>
<gene>
    <name evidence="1" type="ORF">QR680_008127</name>
</gene>
<dbReference type="AlphaFoldDB" id="A0AA39IGX3"/>
<dbReference type="Proteomes" id="UP001175271">
    <property type="component" value="Unassembled WGS sequence"/>
</dbReference>
<sequence>MRPLLYFTAPIIVLPIIHWAETLRIRYSKVPFKATVEDPEELGEIRTKTECAVRAYKANMIAFTLRREGNSLMCKIHNIKQFYGMQTDPEEVYLLTATGQTTGQCDDPSKTNSKFKRFRVVSRDGR</sequence>
<name>A0AA39IGX3_9BILA</name>
<proteinExistence type="predicted"/>